<dbReference type="PANTHER" id="PTHR24286">
    <property type="entry name" value="CYTOCHROME P450 26"/>
    <property type="match status" value="1"/>
</dbReference>
<evidence type="ECO:0000256" key="3">
    <source>
        <dbReference type="ARBA" id="ARBA00022617"/>
    </source>
</evidence>
<name>A0ABY4YWN5_9MICO</name>
<dbReference type="InterPro" id="IPR036396">
    <property type="entry name" value="Cyt_P450_sf"/>
</dbReference>
<keyword evidence="5" id="KW-0560">Oxidoreductase</keyword>
<evidence type="ECO:0000313" key="9">
    <source>
        <dbReference type="Proteomes" id="UP001056455"/>
    </source>
</evidence>
<dbReference type="PRINTS" id="PR00463">
    <property type="entry name" value="EP450I"/>
</dbReference>
<keyword evidence="9" id="KW-1185">Reference proteome</keyword>
<evidence type="ECO:0000256" key="7">
    <source>
        <dbReference type="ARBA" id="ARBA00023033"/>
    </source>
</evidence>
<comment type="similarity">
    <text evidence="2">Belongs to the cytochrome P450 family.</text>
</comment>
<protein>
    <submittedName>
        <fullName evidence="8">Cytochrome P450</fullName>
    </submittedName>
</protein>
<dbReference type="EMBL" id="CP099489">
    <property type="protein sequence ID" value="USQ81193.1"/>
    <property type="molecule type" value="Genomic_DNA"/>
</dbReference>
<accession>A0ABY4YWN5</accession>
<comment type="cofactor">
    <cofactor evidence="1">
        <name>heme</name>
        <dbReference type="ChEBI" id="CHEBI:30413"/>
    </cofactor>
</comment>
<evidence type="ECO:0000313" key="8">
    <source>
        <dbReference type="EMBL" id="USQ81193.1"/>
    </source>
</evidence>
<keyword evidence="7" id="KW-0503">Monooxygenase</keyword>
<evidence type="ECO:0000256" key="6">
    <source>
        <dbReference type="ARBA" id="ARBA00023004"/>
    </source>
</evidence>
<proteinExistence type="inferred from homology"/>
<evidence type="ECO:0000256" key="1">
    <source>
        <dbReference type="ARBA" id="ARBA00001971"/>
    </source>
</evidence>
<dbReference type="Pfam" id="PF00067">
    <property type="entry name" value="p450"/>
    <property type="match status" value="1"/>
</dbReference>
<dbReference type="PANTHER" id="PTHR24286:SF24">
    <property type="entry name" value="LANOSTEROL 14-ALPHA DEMETHYLASE"/>
    <property type="match status" value="1"/>
</dbReference>
<keyword evidence="6" id="KW-0408">Iron</keyword>
<dbReference type="InterPro" id="IPR001128">
    <property type="entry name" value="Cyt_P450"/>
</dbReference>
<sequence>MAVTDLLSDHTADFLRRGYRFADELRSGSDDPRAGSRVPLQVLGSRALLVRGADGVRLFSDTRAVRREGAMPAFIKGGLFGRGSVHGLDGAEHQHRKEMFIRSLMGPAAAEGVLEEAEREWARAVRDRWLSGGTASVYAVATEVYGRALLRWAGVVTHPETATRIAHAEAAIVDGFAVIGPAWLRTQAMRWWCDRWFRNEVRRARSGKITPREGTHFANVLAHRDQDGRPLSDDVAAVELQNGIRPGIAVARFAAFAALAMHEHPQWRERIHDEVRSRWATQGGPIALAFADEVRRYYPFVPMLPAVARHDLDVDGAPLAEGERVLIDVWGTNRDDRHWTDPELFDPTRFLGAEGVPWDDDLGVHAADHFVPQGGGRPQTGHRCPGERITLALLAQTVSELSGLEARVVTDRLDVPMGRMPTAPRNGVLLTDVRRRGQR</sequence>
<dbReference type="SUPFAM" id="SSF48264">
    <property type="entry name" value="Cytochrome P450"/>
    <property type="match status" value="1"/>
</dbReference>
<reference evidence="8" key="1">
    <citation type="submission" date="2022-06" db="EMBL/GenBank/DDBJ databases">
        <title>Ornithinimicrobium HY1793.</title>
        <authorList>
            <person name="Huang Y."/>
        </authorList>
    </citation>
    <scope>NUCLEOTIDE SEQUENCE</scope>
    <source>
        <strain evidence="8">HY1793</strain>
    </source>
</reference>
<evidence type="ECO:0000256" key="2">
    <source>
        <dbReference type="ARBA" id="ARBA00010617"/>
    </source>
</evidence>
<evidence type="ECO:0000256" key="4">
    <source>
        <dbReference type="ARBA" id="ARBA00022723"/>
    </source>
</evidence>
<organism evidence="8 9">
    <name type="scientific">Ornithinimicrobium faecis</name>
    <dbReference type="NCBI Taxonomy" id="2934158"/>
    <lineage>
        <taxon>Bacteria</taxon>
        <taxon>Bacillati</taxon>
        <taxon>Actinomycetota</taxon>
        <taxon>Actinomycetes</taxon>
        <taxon>Micrococcales</taxon>
        <taxon>Ornithinimicrobiaceae</taxon>
        <taxon>Ornithinimicrobium</taxon>
    </lineage>
</organism>
<evidence type="ECO:0000256" key="5">
    <source>
        <dbReference type="ARBA" id="ARBA00023002"/>
    </source>
</evidence>
<keyword evidence="4" id="KW-0479">Metal-binding</keyword>
<dbReference type="Gene3D" id="1.10.630.10">
    <property type="entry name" value="Cytochrome P450"/>
    <property type="match status" value="1"/>
</dbReference>
<gene>
    <name evidence="8" type="ORF">NF556_05985</name>
</gene>
<dbReference type="Proteomes" id="UP001056455">
    <property type="component" value="Chromosome"/>
</dbReference>
<dbReference type="InterPro" id="IPR002401">
    <property type="entry name" value="Cyt_P450_E_grp-I"/>
</dbReference>
<keyword evidence="3" id="KW-0349">Heme</keyword>
<dbReference type="RefSeq" id="WP_252594577.1">
    <property type="nucleotide sequence ID" value="NZ_CP099489.1"/>
</dbReference>